<evidence type="ECO:0000313" key="1">
    <source>
        <dbReference type="EMBL" id="KYO32357.1"/>
    </source>
</evidence>
<protein>
    <submittedName>
        <fullName evidence="1">Uncharacterized protein</fullName>
    </submittedName>
</protein>
<name>A0A151N6K0_ALLMI</name>
<dbReference type="Proteomes" id="UP000050525">
    <property type="component" value="Unassembled WGS sequence"/>
</dbReference>
<evidence type="ECO:0000313" key="2">
    <source>
        <dbReference type="Proteomes" id="UP000050525"/>
    </source>
</evidence>
<proteinExistence type="predicted"/>
<keyword evidence="2" id="KW-1185">Reference proteome</keyword>
<sequence length="77" mass="8207">MLPFNPAIVRGPSVNSIYAGVNYQPGGRRGSAWHSLGDLRAALEVISCEAESSGRCAASPLLLRGMLSIWPVAREPE</sequence>
<organism evidence="1 2">
    <name type="scientific">Alligator mississippiensis</name>
    <name type="common">American alligator</name>
    <dbReference type="NCBI Taxonomy" id="8496"/>
    <lineage>
        <taxon>Eukaryota</taxon>
        <taxon>Metazoa</taxon>
        <taxon>Chordata</taxon>
        <taxon>Craniata</taxon>
        <taxon>Vertebrata</taxon>
        <taxon>Euteleostomi</taxon>
        <taxon>Archelosauria</taxon>
        <taxon>Archosauria</taxon>
        <taxon>Crocodylia</taxon>
        <taxon>Alligatoridae</taxon>
        <taxon>Alligatorinae</taxon>
        <taxon>Alligator</taxon>
    </lineage>
</organism>
<accession>A0A151N6K0</accession>
<dbReference type="AlphaFoldDB" id="A0A151N6K0"/>
<dbReference type="EMBL" id="AKHW03003932">
    <property type="protein sequence ID" value="KYO32357.1"/>
    <property type="molecule type" value="Genomic_DNA"/>
</dbReference>
<reference evidence="1 2" key="1">
    <citation type="journal article" date="2012" name="Genome Biol.">
        <title>Sequencing three crocodilian genomes to illuminate the evolution of archosaurs and amniotes.</title>
        <authorList>
            <person name="St John J.A."/>
            <person name="Braun E.L."/>
            <person name="Isberg S.R."/>
            <person name="Miles L.G."/>
            <person name="Chong A.Y."/>
            <person name="Gongora J."/>
            <person name="Dalzell P."/>
            <person name="Moran C."/>
            <person name="Bed'hom B."/>
            <person name="Abzhanov A."/>
            <person name="Burgess S.C."/>
            <person name="Cooksey A.M."/>
            <person name="Castoe T.A."/>
            <person name="Crawford N.G."/>
            <person name="Densmore L.D."/>
            <person name="Drew J.C."/>
            <person name="Edwards S.V."/>
            <person name="Faircloth B.C."/>
            <person name="Fujita M.K."/>
            <person name="Greenwold M.J."/>
            <person name="Hoffmann F.G."/>
            <person name="Howard J.M."/>
            <person name="Iguchi T."/>
            <person name="Janes D.E."/>
            <person name="Khan S.Y."/>
            <person name="Kohno S."/>
            <person name="de Koning A.J."/>
            <person name="Lance S.L."/>
            <person name="McCarthy F.M."/>
            <person name="McCormack J.E."/>
            <person name="Merchant M.E."/>
            <person name="Peterson D.G."/>
            <person name="Pollock D.D."/>
            <person name="Pourmand N."/>
            <person name="Raney B.J."/>
            <person name="Roessler K.A."/>
            <person name="Sanford J.R."/>
            <person name="Sawyer R.H."/>
            <person name="Schmidt C.J."/>
            <person name="Triplett E.W."/>
            <person name="Tuberville T.D."/>
            <person name="Venegas-Anaya M."/>
            <person name="Howard J.T."/>
            <person name="Jarvis E.D."/>
            <person name="Guillette L.J.Jr."/>
            <person name="Glenn T.C."/>
            <person name="Green R.E."/>
            <person name="Ray D.A."/>
        </authorList>
    </citation>
    <scope>NUCLEOTIDE SEQUENCE [LARGE SCALE GENOMIC DNA]</scope>
    <source>
        <strain evidence="1">KSC_2009_1</strain>
    </source>
</reference>
<gene>
    <name evidence="1" type="ORF">Y1Q_0008132</name>
</gene>
<comment type="caution">
    <text evidence="1">The sequence shown here is derived from an EMBL/GenBank/DDBJ whole genome shotgun (WGS) entry which is preliminary data.</text>
</comment>